<sequence>MPTGDPEPTAGEQTAEIVVTAQRRQERAADVPIAITAIDQTFIDNARLDDVKDLVTFTPGFSGNSDDSYIDGLAIRGITSNDYGIGGDPSIGIFKDGIYQGRTGSAVTSLFDLRGAEALRGPQGFLFGRNAISGAISLTTNKPQLSGTKGHAYLGLAQGARIELEAALNLLVSSEIAIRVAGFATRYDGWVDNAFTPDRNDRLMGGNKQAVRGSALFERGAVRATLIVEHERRRLDGTPYRASNADREVLDYVSEAIGESLVVRGGERDVDTDLMNPQDRGDITSFTALIDADLGFATLSSLTGYRGHRFFYSEDYDGTSLLLGNYKQRQHGTYASQELRLTSPDGGALTWSAGISGYRETVAARFENEAAEDLVCRVGYGYADCGELTQDLYGADYVPATAGVLVDVNDARSDNLGFSAFGDLNYRIAPRLHVGAGVRYSWDQKHFTLNVLPSASTLGNIWTFTYFTEGAIDATRHWSGGTPRVYARYAPSATVNLYASLTRGYKAGGFGSFTVDSPTTIIDFEAVPEGTTPDAFAPEKMWSREVGVKGTAFDRRVGFDLTGFSYTYRDLQTVFFDTKTRTQQVINVGRVNGHGIEGAISGQLGRNVDLIANVSWSHTRKSGDRECDLRDCGGLANPKWTSSGAATFHQPLADAEGYLRAEWSYQGRRRESFDWRGITRRPAATEVNLRLGYKADQRWEAVFYIENVLNQRYLRGAENGGDLTPANTWGVVQPRRIGAELRWRG</sequence>
<proteinExistence type="inferred from homology"/>
<evidence type="ECO:0000256" key="7">
    <source>
        <dbReference type="ARBA" id="ARBA00023065"/>
    </source>
</evidence>
<keyword evidence="9 11" id="KW-0472">Membrane</keyword>
<evidence type="ECO:0000256" key="12">
    <source>
        <dbReference type="RuleBase" id="RU003357"/>
    </source>
</evidence>
<reference evidence="15 16" key="1">
    <citation type="submission" date="2020-08" db="EMBL/GenBank/DDBJ databases">
        <title>Genomic Encyclopedia of Type Strains, Phase IV (KMG-IV): sequencing the most valuable type-strain genomes for metagenomic binning, comparative biology and taxonomic classification.</title>
        <authorList>
            <person name="Goeker M."/>
        </authorList>
    </citation>
    <scope>NUCLEOTIDE SEQUENCE [LARGE SCALE GENOMIC DNA]</scope>
    <source>
        <strain evidence="15 16">DSM 26736</strain>
    </source>
</reference>
<evidence type="ECO:0000256" key="6">
    <source>
        <dbReference type="ARBA" id="ARBA00023004"/>
    </source>
</evidence>
<gene>
    <name evidence="15" type="ORF">FHT02_002287</name>
</gene>
<dbReference type="PROSITE" id="PS52016">
    <property type="entry name" value="TONB_DEPENDENT_REC_3"/>
    <property type="match status" value="1"/>
</dbReference>
<evidence type="ECO:0000256" key="10">
    <source>
        <dbReference type="ARBA" id="ARBA00023237"/>
    </source>
</evidence>
<dbReference type="InterPro" id="IPR012910">
    <property type="entry name" value="Plug_dom"/>
</dbReference>
<protein>
    <submittedName>
        <fullName evidence="15">Iron complex outermembrane receptor protein</fullName>
    </submittedName>
</protein>
<comment type="similarity">
    <text evidence="11 12">Belongs to the TonB-dependent receptor family.</text>
</comment>
<keyword evidence="8 12" id="KW-0798">TonB box</keyword>
<dbReference type="Gene3D" id="2.40.170.20">
    <property type="entry name" value="TonB-dependent receptor, beta-barrel domain"/>
    <property type="match status" value="1"/>
</dbReference>
<dbReference type="Proteomes" id="UP000527143">
    <property type="component" value="Unassembled WGS sequence"/>
</dbReference>
<evidence type="ECO:0000256" key="4">
    <source>
        <dbReference type="ARBA" id="ARBA00022496"/>
    </source>
</evidence>
<evidence type="ECO:0000259" key="14">
    <source>
        <dbReference type="Pfam" id="PF07715"/>
    </source>
</evidence>
<evidence type="ECO:0000256" key="3">
    <source>
        <dbReference type="ARBA" id="ARBA00022452"/>
    </source>
</evidence>
<keyword evidence="4" id="KW-0410">Iron transport</keyword>
<evidence type="ECO:0000256" key="5">
    <source>
        <dbReference type="ARBA" id="ARBA00022692"/>
    </source>
</evidence>
<keyword evidence="10 11" id="KW-0998">Cell outer membrane</keyword>
<keyword evidence="15" id="KW-0675">Receptor</keyword>
<organism evidence="15 16">
    <name type="scientific">Sphingomonas xinjiangensis</name>
    <dbReference type="NCBI Taxonomy" id="643568"/>
    <lineage>
        <taxon>Bacteria</taxon>
        <taxon>Pseudomonadati</taxon>
        <taxon>Pseudomonadota</taxon>
        <taxon>Alphaproteobacteria</taxon>
        <taxon>Sphingomonadales</taxon>
        <taxon>Sphingomonadaceae</taxon>
        <taxon>Sphingomonas</taxon>
    </lineage>
</organism>
<comment type="subcellular location">
    <subcellularLocation>
        <location evidence="1 11">Cell outer membrane</location>
        <topology evidence="1 11">Multi-pass membrane protein</topology>
    </subcellularLocation>
</comment>
<dbReference type="PANTHER" id="PTHR32552:SF81">
    <property type="entry name" value="TONB-DEPENDENT OUTER MEMBRANE RECEPTOR"/>
    <property type="match status" value="1"/>
</dbReference>
<evidence type="ECO:0000313" key="16">
    <source>
        <dbReference type="Proteomes" id="UP000527143"/>
    </source>
</evidence>
<dbReference type="Pfam" id="PF00593">
    <property type="entry name" value="TonB_dep_Rec_b-barrel"/>
    <property type="match status" value="1"/>
</dbReference>
<dbReference type="GO" id="GO:0006826">
    <property type="term" value="P:iron ion transport"/>
    <property type="evidence" value="ECO:0007669"/>
    <property type="project" value="UniProtKB-KW"/>
</dbReference>
<evidence type="ECO:0000259" key="13">
    <source>
        <dbReference type="Pfam" id="PF00593"/>
    </source>
</evidence>
<evidence type="ECO:0000256" key="11">
    <source>
        <dbReference type="PROSITE-ProRule" id="PRU01360"/>
    </source>
</evidence>
<dbReference type="PANTHER" id="PTHR32552">
    <property type="entry name" value="FERRICHROME IRON RECEPTOR-RELATED"/>
    <property type="match status" value="1"/>
</dbReference>
<feature type="domain" description="TonB-dependent receptor plug" evidence="14">
    <location>
        <begin position="29"/>
        <end position="135"/>
    </location>
</feature>
<dbReference type="EMBL" id="JACIJF010000005">
    <property type="protein sequence ID" value="MBB5711047.1"/>
    <property type="molecule type" value="Genomic_DNA"/>
</dbReference>
<dbReference type="InterPro" id="IPR039426">
    <property type="entry name" value="TonB-dep_rcpt-like"/>
</dbReference>
<dbReference type="Pfam" id="PF07715">
    <property type="entry name" value="Plug"/>
    <property type="match status" value="1"/>
</dbReference>
<feature type="domain" description="TonB-dependent receptor-like beta-barrel" evidence="13">
    <location>
        <begin position="273"/>
        <end position="708"/>
    </location>
</feature>
<keyword evidence="2 11" id="KW-0813">Transport</keyword>
<evidence type="ECO:0000256" key="2">
    <source>
        <dbReference type="ARBA" id="ARBA00022448"/>
    </source>
</evidence>
<keyword evidence="5 11" id="KW-0812">Transmembrane</keyword>
<keyword evidence="7" id="KW-0406">Ion transport</keyword>
<evidence type="ECO:0000313" key="15">
    <source>
        <dbReference type="EMBL" id="MBB5711047.1"/>
    </source>
</evidence>
<keyword evidence="6" id="KW-0408">Iron</keyword>
<evidence type="ECO:0000256" key="8">
    <source>
        <dbReference type="ARBA" id="ARBA00023077"/>
    </source>
</evidence>
<accession>A0A840YCE6</accession>
<name>A0A840YCE6_9SPHN</name>
<dbReference type="GO" id="GO:0009279">
    <property type="term" value="C:cell outer membrane"/>
    <property type="evidence" value="ECO:0007669"/>
    <property type="project" value="UniProtKB-SubCell"/>
</dbReference>
<comment type="caution">
    <text evidence="15">The sequence shown here is derived from an EMBL/GenBank/DDBJ whole genome shotgun (WGS) entry which is preliminary data.</text>
</comment>
<keyword evidence="16" id="KW-1185">Reference proteome</keyword>
<dbReference type="InterPro" id="IPR036942">
    <property type="entry name" value="Beta-barrel_TonB_sf"/>
</dbReference>
<dbReference type="InterPro" id="IPR000531">
    <property type="entry name" value="Beta-barrel_TonB"/>
</dbReference>
<dbReference type="AlphaFoldDB" id="A0A840YCE6"/>
<evidence type="ECO:0000256" key="1">
    <source>
        <dbReference type="ARBA" id="ARBA00004571"/>
    </source>
</evidence>
<keyword evidence="3 11" id="KW-1134">Transmembrane beta strand</keyword>
<dbReference type="SUPFAM" id="SSF56935">
    <property type="entry name" value="Porins"/>
    <property type="match status" value="1"/>
</dbReference>
<evidence type="ECO:0000256" key="9">
    <source>
        <dbReference type="ARBA" id="ARBA00023136"/>
    </source>
</evidence>